<evidence type="ECO:0000313" key="2">
    <source>
        <dbReference type="Proteomes" id="UP000193685"/>
    </source>
</evidence>
<dbReference type="Proteomes" id="UP000193685">
    <property type="component" value="Unassembled WGS sequence"/>
</dbReference>
<dbReference type="AlphaFoldDB" id="A0A1Y2FQP8"/>
<evidence type="ECO:0000313" key="1">
    <source>
        <dbReference type="EMBL" id="ORY85025.1"/>
    </source>
</evidence>
<accession>A0A1Y2FQP8</accession>
<dbReference type="GeneID" id="63783283"/>
<reference evidence="1 2" key="1">
    <citation type="submission" date="2016-07" db="EMBL/GenBank/DDBJ databases">
        <title>Pervasive Adenine N6-methylation of Active Genes in Fungi.</title>
        <authorList>
            <consortium name="DOE Joint Genome Institute"/>
            <person name="Mondo S.J."/>
            <person name="Dannebaum R.O."/>
            <person name="Kuo R.C."/>
            <person name="Labutti K."/>
            <person name="Haridas S."/>
            <person name="Kuo A."/>
            <person name="Salamov A."/>
            <person name="Ahrendt S.R."/>
            <person name="Lipzen A."/>
            <person name="Sullivan W."/>
            <person name="Andreopoulos W.B."/>
            <person name="Clum A."/>
            <person name="Lindquist E."/>
            <person name="Daum C."/>
            <person name="Ramamoorthy G.K."/>
            <person name="Gryganskyi A."/>
            <person name="Culley D."/>
            <person name="Magnuson J.K."/>
            <person name="James T.Y."/>
            <person name="O'Malley M.A."/>
            <person name="Stajich J.E."/>
            <person name="Spatafora J.W."/>
            <person name="Visel A."/>
            <person name="Grigoriev I.V."/>
        </authorList>
    </citation>
    <scope>NUCLEOTIDE SEQUENCE [LARGE SCALE GENOMIC DNA]</scope>
    <source>
        <strain evidence="1 2">12-1054</strain>
    </source>
</reference>
<sequence length="223" mass="25057">MCFKASVWVRPASTPATMPRKRAQRWRPLRHTVKLSLTSHPPRARPAATVWMCQHRPQLCHRAASQQAVVVRCSTADFRDTSRINRIWRPSMLCLASHPLLLLVWVSSMAVCRGARSVSFQAPYPSTYQQVPAGLSGRLIATLRVRQNQAGAAKKNCACSCKCELDELVDVLKRQMDFHAFIENICCMRDLHVSLRGQVAVLQPEGLCSADCFRLSNCLLSRT</sequence>
<organism evidence="1 2">
    <name type="scientific">Protomyces lactucae-debilis</name>
    <dbReference type="NCBI Taxonomy" id="2754530"/>
    <lineage>
        <taxon>Eukaryota</taxon>
        <taxon>Fungi</taxon>
        <taxon>Dikarya</taxon>
        <taxon>Ascomycota</taxon>
        <taxon>Taphrinomycotina</taxon>
        <taxon>Taphrinomycetes</taxon>
        <taxon>Taphrinales</taxon>
        <taxon>Protomycetaceae</taxon>
        <taxon>Protomyces</taxon>
    </lineage>
</organism>
<keyword evidence="2" id="KW-1185">Reference proteome</keyword>
<name>A0A1Y2FQP8_PROLT</name>
<protein>
    <submittedName>
        <fullName evidence="1">Uncharacterized protein</fullName>
    </submittedName>
</protein>
<dbReference type="RefSeq" id="XP_040726808.1">
    <property type="nucleotide sequence ID" value="XM_040866684.1"/>
</dbReference>
<proteinExistence type="predicted"/>
<dbReference type="EMBL" id="MCFI01000005">
    <property type="protein sequence ID" value="ORY85025.1"/>
    <property type="molecule type" value="Genomic_DNA"/>
</dbReference>
<comment type="caution">
    <text evidence="1">The sequence shown here is derived from an EMBL/GenBank/DDBJ whole genome shotgun (WGS) entry which is preliminary data.</text>
</comment>
<gene>
    <name evidence="1" type="ORF">BCR37DRAFT_257073</name>
</gene>